<reference evidence="3" key="1">
    <citation type="submission" date="2020-05" db="EMBL/GenBank/DDBJ databases">
        <authorList>
            <person name="Chiriac C."/>
            <person name="Salcher M."/>
            <person name="Ghai R."/>
            <person name="Kavagutti S V."/>
        </authorList>
    </citation>
    <scope>NUCLEOTIDE SEQUENCE</scope>
</reference>
<evidence type="ECO:0000259" key="1">
    <source>
        <dbReference type="Pfam" id="PF07728"/>
    </source>
</evidence>
<name>A0A6J7WNY6_9CAUD</name>
<dbReference type="SUPFAM" id="SSF52540">
    <property type="entry name" value="P-loop containing nucleoside triphosphate hydrolases"/>
    <property type="match status" value="1"/>
</dbReference>
<proteinExistence type="predicted"/>
<dbReference type="EMBL" id="LR798275">
    <property type="protein sequence ID" value="CAB5219490.1"/>
    <property type="molecule type" value="Genomic_DNA"/>
</dbReference>
<dbReference type="Pfam" id="PF07728">
    <property type="entry name" value="AAA_5"/>
    <property type="match status" value="1"/>
</dbReference>
<evidence type="ECO:0000313" key="3">
    <source>
        <dbReference type="EMBL" id="CAB5219490.1"/>
    </source>
</evidence>
<dbReference type="GO" id="GO:0016887">
    <property type="term" value="F:ATP hydrolysis activity"/>
    <property type="evidence" value="ECO:0007669"/>
    <property type="project" value="InterPro"/>
</dbReference>
<accession>A0A6J7WNY6</accession>
<dbReference type="CDD" id="cd00009">
    <property type="entry name" value="AAA"/>
    <property type="match status" value="1"/>
</dbReference>
<dbReference type="InterPro" id="IPR027417">
    <property type="entry name" value="P-loop_NTPase"/>
</dbReference>
<dbReference type="Gene3D" id="3.40.50.300">
    <property type="entry name" value="P-loop containing nucleotide triphosphate hydrolases"/>
    <property type="match status" value="1"/>
</dbReference>
<dbReference type="PANTHER" id="PTHR42759:SF1">
    <property type="entry name" value="MAGNESIUM-CHELATASE SUBUNIT CHLD"/>
    <property type="match status" value="1"/>
</dbReference>
<dbReference type="InterPro" id="IPR011704">
    <property type="entry name" value="ATPase_dyneun-rel_AAA"/>
</dbReference>
<protein>
    <submittedName>
        <fullName evidence="3">AAA domain containing protein</fullName>
    </submittedName>
</protein>
<feature type="domain" description="ATPase dynein-related AAA" evidence="1">
    <location>
        <begin position="214"/>
        <end position="350"/>
    </location>
</feature>
<dbReference type="InterPro" id="IPR050764">
    <property type="entry name" value="CbbQ/NirQ/NorQ/GpvN"/>
</dbReference>
<dbReference type="PANTHER" id="PTHR42759">
    <property type="entry name" value="MOXR FAMILY PROTEIN"/>
    <property type="match status" value="1"/>
</dbReference>
<evidence type="ECO:0000313" key="2">
    <source>
        <dbReference type="EMBL" id="CAB4128783.1"/>
    </source>
</evidence>
<dbReference type="GO" id="GO:0005524">
    <property type="term" value="F:ATP binding"/>
    <property type="evidence" value="ECO:0007669"/>
    <property type="project" value="InterPro"/>
</dbReference>
<sequence length="460" mass="50838">MSISLFVESVTDSGKAQTLLVPSESDVLMFHRLSNGQRGRGQAWQVVSDVDTLPDYPVTSQPNGVLITERDVANASIGNITNLSVKALTNPAIPADFDLPHYALVAHLREQLFAGDSDLNKYVRDGRRSNPVILKPIKTLEPAFYPATAPAVESQSITDNKVVPLPVTPTSALVPTELACVPDRKWADTYLNRKIDGKKTDFDILDVAMSQKQNVLIRGHAGSGKTMCVLAWASSRGYRYYNISANVGLEPSHLFGAWTPTETAGVFRWQDGPVTDLVRHGGVLLLNEIDFMPERITTVLFGLLDDRREIQLLENGGEVIKAHPDLVVIGDHNPNYRGARPMNQAWKDRFAHKLEFDYDKAIERKLIKNPALLEVADKLRQSADKGEIDTPISTRGLMSFVKNVENVSLDYAIKSYINGFLDDEREAVKLVMDTAKHGIGQGFGIEVETTIFQADESVEA</sequence>
<dbReference type="EMBL" id="LR796231">
    <property type="protein sequence ID" value="CAB4128783.1"/>
    <property type="molecule type" value="Genomic_DNA"/>
</dbReference>
<gene>
    <name evidence="2" type="ORF">UFOVP113_90</name>
    <name evidence="3" type="ORF">UFOVP225_77</name>
</gene>
<organism evidence="3">
    <name type="scientific">uncultured Caudovirales phage</name>
    <dbReference type="NCBI Taxonomy" id="2100421"/>
    <lineage>
        <taxon>Viruses</taxon>
        <taxon>Duplodnaviria</taxon>
        <taxon>Heunggongvirae</taxon>
        <taxon>Uroviricota</taxon>
        <taxon>Caudoviricetes</taxon>
        <taxon>Peduoviridae</taxon>
        <taxon>Maltschvirus</taxon>
        <taxon>Maltschvirus maltsch</taxon>
    </lineage>
</organism>